<evidence type="ECO:0000313" key="4">
    <source>
        <dbReference type="Proteomes" id="UP001234581"/>
    </source>
</evidence>
<dbReference type="InterPro" id="IPR036908">
    <property type="entry name" value="RlpA-like_sf"/>
</dbReference>
<evidence type="ECO:0000256" key="1">
    <source>
        <dbReference type="ARBA" id="ARBA00022729"/>
    </source>
</evidence>
<dbReference type="GeneID" id="83208292"/>
<evidence type="ECO:0000313" key="3">
    <source>
        <dbReference type="EMBL" id="KAJ8663626.1"/>
    </source>
</evidence>
<feature type="signal peptide" evidence="2">
    <location>
        <begin position="1"/>
        <end position="19"/>
    </location>
</feature>
<reference evidence="3 4" key="1">
    <citation type="submission" date="2023-03" db="EMBL/GenBank/DDBJ databases">
        <title>Genome sequence of Lichtheimia ornata CBS 291.66.</title>
        <authorList>
            <person name="Mohabir J.T."/>
            <person name="Shea T.P."/>
            <person name="Kurbessoian T."/>
            <person name="Berby B."/>
            <person name="Fontaine J."/>
            <person name="Livny J."/>
            <person name="Gnirke A."/>
            <person name="Stajich J.E."/>
            <person name="Cuomo C.A."/>
        </authorList>
    </citation>
    <scope>NUCLEOTIDE SEQUENCE [LARGE SCALE GENOMIC DNA]</scope>
    <source>
        <strain evidence="3">CBS 291.66</strain>
    </source>
</reference>
<keyword evidence="1 2" id="KW-0732">Signal</keyword>
<dbReference type="SUPFAM" id="SSF50685">
    <property type="entry name" value="Barwin-like endoglucanases"/>
    <property type="match status" value="1"/>
</dbReference>
<dbReference type="AlphaFoldDB" id="A0AAD7Y4G8"/>
<dbReference type="RefSeq" id="XP_058348538.1">
    <property type="nucleotide sequence ID" value="XM_058480974.1"/>
</dbReference>
<feature type="chain" id="PRO_5041993162" description="RlpA-like protein double-psi beta-barrel domain-containing protein" evidence="2">
    <location>
        <begin position="20"/>
        <end position="137"/>
    </location>
</feature>
<dbReference type="PANTHER" id="PTHR31836:SF25">
    <property type="entry name" value="RLPA-LIKE PROTEIN DOUBLE-PSI BETA-BARREL DOMAIN-CONTAINING PROTEIN"/>
    <property type="match status" value="1"/>
</dbReference>
<gene>
    <name evidence="3" type="ORF">O0I10_000872</name>
</gene>
<proteinExistence type="predicted"/>
<dbReference type="Gene3D" id="2.40.40.10">
    <property type="entry name" value="RlpA-like domain"/>
    <property type="match status" value="1"/>
</dbReference>
<accession>A0AAD7Y4G8</accession>
<dbReference type="EMBL" id="JARTCD010000002">
    <property type="protein sequence ID" value="KAJ8663626.1"/>
    <property type="molecule type" value="Genomic_DNA"/>
</dbReference>
<evidence type="ECO:0008006" key="5">
    <source>
        <dbReference type="Google" id="ProtNLM"/>
    </source>
</evidence>
<evidence type="ECO:0000256" key="2">
    <source>
        <dbReference type="SAM" id="SignalP"/>
    </source>
</evidence>
<comment type="caution">
    <text evidence="3">The sequence shown here is derived from an EMBL/GenBank/DDBJ whole genome shotgun (WGS) entry which is preliminary data.</text>
</comment>
<dbReference type="CDD" id="cd22191">
    <property type="entry name" value="DPBB_RlpA_EXP_N-like"/>
    <property type="match status" value="1"/>
</dbReference>
<organism evidence="3 4">
    <name type="scientific">Lichtheimia ornata</name>
    <dbReference type="NCBI Taxonomy" id="688661"/>
    <lineage>
        <taxon>Eukaryota</taxon>
        <taxon>Fungi</taxon>
        <taxon>Fungi incertae sedis</taxon>
        <taxon>Mucoromycota</taxon>
        <taxon>Mucoromycotina</taxon>
        <taxon>Mucoromycetes</taxon>
        <taxon>Mucorales</taxon>
        <taxon>Lichtheimiaceae</taxon>
        <taxon>Lichtheimia</taxon>
    </lineage>
</organism>
<keyword evidence="4" id="KW-1185">Reference proteome</keyword>
<sequence>MLLVLLVSSLLWLLNLCNAAVILSKREESLDSLPGTQYDGTGTYYDTGMGSCGKKDTNDELIVAINKAQMGNGPNPNANPHCGKYVVVQGTNGNIKAKIEDTCPTCGSGSLDLSPAVFEAVCGDESKGKCAIHWKFT</sequence>
<protein>
    <recommendedName>
        <fullName evidence="5">RlpA-like protein double-psi beta-barrel domain-containing protein</fullName>
    </recommendedName>
</protein>
<dbReference type="PANTHER" id="PTHR31836">
    <property type="match status" value="1"/>
</dbReference>
<name>A0AAD7Y4G8_9FUNG</name>
<dbReference type="InterPro" id="IPR051477">
    <property type="entry name" value="Expansin_CellWall"/>
</dbReference>
<dbReference type="Proteomes" id="UP001234581">
    <property type="component" value="Unassembled WGS sequence"/>
</dbReference>